<comment type="subcellular location">
    <subcellularLocation>
        <location evidence="1">Host cell</location>
    </subcellularLocation>
    <subcellularLocation>
        <location evidence="2">Secreted</location>
    </subcellularLocation>
</comment>
<dbReference type="OrthoDB" id="2433727at2759"/>
<accession>A0A397TWV9</accession>
<feature type="domain" description="Crinkler effector protein N-terminal" evidence="4">
    <location>
        <begin position="8"/>
        <end position="114"/>
    </location>
</feature>
<keyword evidence="3" id="KW-0964">Secreted</keyword>
<dbReference type="Pfam" id="PF20147">
    <property type="entry name" value="Crinkler"/>
    <property type="match status" value="1"/>
</dbReference>
<proteinExistence type="predicted"/>
<evidence type="ECO:0000256" key="2">
    <source>
        <dbReference type="ARBA" id="ARBA00004613"/>
    </source>
</evidence>
<evidence type="ECO:0000313" key="6">
    <source>
        <dbReference type="Proteomes" id="UP000266673"/>
    </source>
</evidence>
<dbReference type="SUPFAM" id="SSF81585">
    <property type="entry name" value="PsbU/PolX domain-like"/>
    <property type="match status" value="1"/>
</dbReference>
<keyword evidence="6" id="KW-1185">Reference proteome</keyword>
<reference evidence="5 6" key="1">
    <citation type="submission" date="2018-06" db="EMBL/GenBank/DDBJ databases">
        <title>Comparative genomics reveals the genomic features of Rhizophagus irregularis, R. cerebriforme, R. diaphanum and Gigaspora rosea, and their symbiotic lifestyle signature.</title>
        <authorList>
            <person name="Morin E."/>
            <person name="San Clemente H."/>
            <person name="Chen E.C.H."/>
            <person name="De La Providencia I."/>
            <person name="Hainaut M."/>
            <person name="Kuo A."/>
            <person name="Kohler A."/>
            <person name="Murat C."/>
            <person name="Tang N."/>
            <person name="Roy S."/>
            <person name="Loubradou J."/>
            <person name="Henrissat B."/>
            <person name="Grigoriev I.V."/>
            <person name="Corradi N."/>
            <person name="Roux C."/>
            <person name="Martin F.M."/>
        </authorList>
    </citation>
    <scope>NUCLEOTIDE SEQUENCE [LARGE SCALE GENOMIC DNA]</scope>
    <source>
        <strain evidence="5 6">DAOM 194757</strain>
    </source>
</reference>
<evidence type="ECO:0000256" key="3">
    <source>
        <dbReference type="ARBA" id="ARBA00022525"/>
    </source>
</evidence>
<evidence type="ECO:0000259" key="4">
    <source>
        <dbReference type="Pfam" id="PF20147"/>
    </source>
</evidence>
<organism evidence="5 6">
    <name type="scientific">Gigaspora rosea</name>
    <dbReference type="NCBI Taxonomy" id="44941"/>
    <lineage>
        <taxon>Eukaryota</taxon>
        <taxon>Fungi</taxon>
        <taxon>Fungi incertae sedis</taxon>
        <taxon>Mucoromycota</taxon>
        <taxon>Glomeromycotina</taxon>
        <taxon>Glomeromycetes</taxon>
        <taxon>Diversisporales</taxon>
        <taxon>Gigasporaceae</taxon>
        <taxon>Gigaspora</taxon>
    </lineage>
</organism>
<name>A0A397TWV9_9GLOM</name>
<evidence type="ECO:0000256" key="1">
    <source>
        <dbReference type="ARBA" id="ARBA00004340"/>
    </source>
</evidence>
<dbReference type="GO" id="GO:0005576">
    <property type="term" value="C:extracellular region"/>
    <property type="evidence" value="ECO:0007669"/>
    <property type="project" value="UniProtKB-SubCell"/>
</dbReference>
<evidence type="ECO:0000313" key="5">
    <source>
        <dbReference type="EMBL" id="RIB01398.1"/>
    </source>
</evidence>
<sequence>MSRCADIMLGCFVLGVGITFAFDINKDEIKTVSHLKEAIKKKIFENVQPYALRIWKVNISTREDNDKLKILRDRPHEKIDVEQELGGEELLPLWNITKCFPNELPEEHIHIIVRTPITTAVPHISSRSNITDFQVNLEDPHSILVWIQNYIPTGAKPALLVESFGAQFTLCGRENTINILWDGDVVNSYGILNRFKNYCSASPKKDRNFHPIPFLGCGPGTGKSRFLQEIHNIVREKARLSDDVDIKSVLGEAVFLNVTYGNGSAVKDFDVNIGAEASLALRILYTYFVYGNESMSYGLFVRSIGEESSKRLSLDIVLQAIYENKRKGCEMKKLAIVVGIDEVNKLHDESRDVFRRLIACIGTMSCDSGPIFFVPILAGTVEGPLQSVITKSMHQALQLPLQLLDTSHMLLIACDLGFDEAFVYQNNLFRRIIADIGGQVRALEIFYELIWNETKTNRLEDIDLVNIIHLLEGKLHSRYDFKTFASKITPVLANAILERSVDEDDGIYIDENKKQHVSYKTLKSLGILSLEPADKICTRFYIRLPYLWMWLLIKKAGDRSIYKFWNLMINPEEQFYWQQWEIFNINFWALRICLFSVLGYKTIKLKELLKDTLHSDVDMDVDVNIPNHSSVQVHYLNRRYPSDDSILDSDGQSCKISYNDNNKIYKNGGGAEFDGFSFLITNCGQPILLALQMKWRDLESENSQTINDNLINKKYSRVEDVARRIGLDKWLLLILSNCPSTFNKSLLPRRCAIVEKNNFKEFYGKIYSSRAQFSAAHDKICINSAKFFELRVIDGVGPKIAKSIIDERENSKRKFVDGEDLCKRTKFPRTSLDCIEY</sequence>
<dbReference type="GO" id="GO:0043657">
    <property type="term" value="C:host cell"/>
    <property type="evidence" value="ECO:0007669"/>
    <property type="project" value="UniProtKB-SubCell"/>
</dbReference>
<gene>
    <name evidence="5" type="ORF">C2G38_2150482</name>
</gene>
<dbReference type="AlphaFoldDB" id="A0A397TWV9"/>
<comment type="caution">
    <text evidence="5">The sequence shown here is derived from an EMBL/GenBank/DDBJ whole genome shotgun (WGS) entry which is preliminary data.</text>
</comment>
<dbReference type="InterPro" id="IPR045379">
    <property type="entry name" value="Crinkler_N"/>
</dbReference>
<dbReference type="Gene3D" id="1.10.150.870">
    <property type="match status" value="1"/>
</dbReference>
<protein>
    <recommendedName>
        <fullName evidence="4">Crinkler effector protein N-terminal domain-containing protein</fullName>
    </recommendedName>
</protein>
<dbReference type="Proteomes" id="UP000266673">
    <property type="component" value="Unassembled WGS sequence"/>
</dbReference>
<dbReference type="EMBL" id="QKWP01003150">
    <property type="protein sequence ID" value="RIB01398.1"/>
    <property type="molecule type" value="Genomic_DNA"/>
</dbReference>